<name>A0A1C7M2E4_9FUNG</name>
<dbReference type="AlphaFoldDB" id="A0A1C7M2E4"/>
<reference evidence="1 2" key="1">
    <citation type="submission" date="2016-03" db="EMBL/GenBank/DDBJ databases">
        <title>Choanephora cucurbitarum.</title>
        <authorList>
            <person name="Min B."/>
            <person name="Park H."/>
            <person name="Park J.-H."/>
            <person name="Shin H.-D."/>
            <person name="Choi I.-G."/>
        </authorList>
    </citation>
    <scope>NUCLEOTIDE SEQUENCE [LARGE SCALE GENOMIC DNA]</scope>
    <source>
        <strain evidence="1 2">KUS-F28377</strain>
    </source>
</reference>
<organism evidence="1 2">
    <name type="scientific">Choanephora cucurbitarum</name>
    <dbReference type="NCBI Taxonomy" id="101091"/>
    <lineage>
        <taxon>Eukaryota</taxon>
        <taxon>Fungi</taxon>
        <taxon>Fungi incertae sedis</taxon>
        <taxon>Mucoromycota</taxon>
        <taxon>Mucoromycotina</taxon>
        <taxon>Mucoromycetes</taxon>
        <taxon>Mucorales</taxon>
        <taxon>Mucorineae</taxon>
        <taxon>Choanephoraceae</taxon>
        <taxon>Choanephoroideae</taxon>
        <taxon>Choanephora</taxon>
    </lineage>
</organism>
<protein>
    <submittedName>
        <fullName evidence="1">Uncharacterized protein</fullName>
    </submittedName>
</protein>
<proteinExistence type="predicted"/>
<dbReference type="EMBL" id="LUGH01002649">
    <property type="protein sequence ID" value="OBZ71065.1"/>
    <property type="molecule type" value="Genomic_DNA"/>
</dbReference>
<evidence type="ECO:0000313" key="2">
    <source>
        <dbReference type="Proteomes" id="UP000093000"/>
    </source>
</evidence>
<keyword evidence="2" id="KW-1185">Reference proteome</keyword>
<dbReference type="InParanoid" id="A0A1C7M2E4"/>
<feature type="non-terminal residue" evidence="1">
    <location>
        <position position="109"/>
    </location>
</feature>
<dbReference type="Proteomes" id="UP000093000">
    <property type="component" value="Unassembled WGS sequence"/>
</dbReference>
<sequence length="109" mass="11883">MDLHEESSEAKRPVSLKAAIAALEVRRNAIADRVSNMILNNKDEQATASLIIQVDVISKQVDTLNALKKSKEPVARAGTPVSKKDVPMFQLKAHDVVSFPGEEVFASVE</sequence>
<gene>
    <name evidence="1" type="ORF">A0J61_11890</name>
</gene>
<comment type="caution">
    <text evidence="1">The sequence shown here is derived from an EMBL/GenBank/DDBJ whole genome shotgun (WGS) entry which is preliminary data.</text>
</comment>
<accession>A0A1C7M2E4</accession>
<evidence type="ECO:0000313" key="1">
    <source>
        <dbReference type="EMBL" id="OBZ71065.1"/>
    </source>
</evidence>